<keyword evidence="2" id="KW-0611">Plant defense</keyword>
<evidence type="ECO:0000256" key="3">
    <source>
        <dbReference type="SAM" id="SignalP"/>
    </source>
</evidence>
<proteinExistence type="predicted"/>
<gene>
    <name evidence="4" type="ORF">IM697_00470</name>
</gene>
<dbReference type="Gene3D" id="3.40.420.10">
    <property type="entry name" value="Ricin (A subunit), domain 1"/>
    <property type="match status" value="1"/>
</dbReference>
<protein>
    <submittedName>
        <fullName evidence="4">Uncharacterized protein</fullName>
    </submittedName>
</protein>
<dbReference type="PANTHER" id="PTHR33453">
    <property type="match status" value="1"/>
</dbReference>
<evidence type="ECO:0000313" key="5">
    <source>
        <dbReference type="Proteomes" id="UP000594205"/>
    </source>
</evidence>
<keyword evidence="1" id="KW-0378">Hydrolase</keyword>
<name>A0A7M2SKU9_9ACTN</name>
<feature type="chain" id="PRO_5031351792" evidence="3">
    <location>
        <begin position="25"/>
        <end position="338"/>
    </location>
</feature>
<dbReference type="EMBL" id="CP063373">
    <property type="protein sequence ID" value="QOV36987.1"/>
    <property type="molecule type" value="Genomic_DNA"/>
</dbReference>
<dbReference type="Pfam" id="PF00161">
    <property type="entry name" value="RIP"/>
    <property type="match status" value="1"/>
</dbReference>
<evidence type="ECO:0000256" key="2">
    <source>
        <dbReference type="ARBA" id="ARBA00022821"/>
    </source>
</evidence>
<accession>A0A7M2SKU9</accession>
<keyword evidence="5" id="KW-1185">Reference proteome</keyword>
<keyword evidence="3" id="KW-0732">Signal</keyword>
<organism evidence="4 5">
    <name type="scientific">Streptomyces ferrugineus</name>
    <dbReference type="NCBI Taxonomy" id="1413221"/>
    <lineage>
        <taxon>Bacteria</taxon>
        <taxon>Bacillati</taxon>
        <taxon>Actinomycetota</taxon>
        <taxon>Actinomycetes</taxon>
        <taxon>Kitasatosporales</taxon>
        <taxon>Streptomycetaceae</taxon>
        <taxon>Streptomyces</taxon>
    </lineage>
</organism>
<dbReference type="InterPro" id="IPR016138">
    <property type="entry name" value="Ribosome_inactivat_prot_sub1"/>
</dbReference>
<dbReference type="InterPro" id="IPR001574">
    <property type="entry name" value="Ribosome_inactivat_prot"/>
</dbReference>
<sequence length="338" mass="35678">MSFRLLRRLGASLAVPAIVVGAVAAHGLPATHSAQSSAGATAVTSPLDPAHTELAASSDTWHQLIWDLDAGDQGYQTLIGQVRSLVTATGGRRENVATVSGRNAAVDVTSPNAHHEFLDLQVQGGGRRTHLIIRLSDLYVIGYFFYEPGAPGAGGTNVYVPLADDSPTNLPPAILQPGTNGFTRYPNMVGKENYNDLAGLAGTNLADLRISPASLQQSLFALSDRGHLRNNNQGVIARGLLQFIVTVSEGIRSRRLAGSMTGMLQSHSTMTLGEPNLELMRKWSDISNVLTGASTSSSPPPPVTTRYWGTIDTPAAAAALLLVALFNKAFGSPPHDEL</sequence>
<dbReference type="Proteomes" id="UP000594205">
    <property type="component" value="Chromosome"/>
</dbReference>
<reference evidence="4 5" key="1">
    <citation type="submission" date="2020-10" db="EMBL/GenBank/DDBJ databases">
        <title>Streptomyces ferrugineus complate genome analysis.</title>
        <authorList>
            <person name="Anwar N."/>
        </authorList>
    </citation>
    <scope>NUCLEOTIDE SEQUENCE [LARGE SCALE GENOMIC DNA]</scope>
    <source>
        <strain evidence="4 5">CCTCC AA2014009</strain>
    </source>
</reference>
<dbReference type="SUPFAM" id="SSF56371">
    <property type="entry name" value="Ribosome inactivating proteins (RIP)"/>
    <property type="match status" value="1"/>
</dbReference>
<dbReference type="GO" id="GO:0030598">
    <property type="term" value="F:rRNA N-glycosylase activity"/>
    <property type="evidence" value="ECO:0007669"/>
    <property type="project" value="InterPro"/>
</dbReference>
<dbReference type="RefSeq" id="WP_194043591.1">
    <property type="nucleotide sequence ID" value="NZ_CP063373.1"/>
</dbReference>
<dbReference type="AlphaFoldDB" id="A0A7M2SKU9"/>
<dbReference type="GO" id="GO:0006952">
    <property type="term" value="P:defense response"/>
    <property type="evidence" value="ECO:0007669"/>
    <property type="project" value="UniProtKB-KW"/>
</dbReference>
<dbReference type="InterPro" id="IPR036041">
    <property type="entry name" value="Ribosome-inact_prot_sf"/>
</dbReference>
<dbReference type="KEGG" id="sfeu:IM697_00470"/>
<dbReference type="PANTHER" id="PTHR33453:SF9">
    <property type="entry name" value="ALBUMIN B-32"/>
    <property type="match status" value="1"/>
</dbReference>
<evidence type="ECO:0000256" key="1">
    <source>
        <dbReference type="ARBA" id="ARBA00022801"/>
    </source>
</evidence>
<dbReference type="GO" id="GO:0017148">
    <property type="term" value="P:negative regulation of translation"/>
    <property type="evidence" value="ECO:0007669"/>
    <property type="project" value="InterPro"/>
</dbReference>
<evidence type="ECO:0000313" key="4">
    <source>
        <dbReference type="EMBL" id="QOV36987.1"/>
    </source>
</evidence>
<feature type="signal peptide" evidence="3">
    <location>
        <begin position="1"/>
        <end position="24"/>
    </location>
</feature>